<dbReference type="CDD" id="cd03784">
    <property type="entry name" value="GT1_Gtf-like"/>
    <property type="match status" value="1"/>
</dbReference>
<feature type="region of interest" description="Disordered" evidence="3">
    <location>
        <begin position="484"/>
        <end position="514"/>
    </location>
</feature>
<feature type="compositionally biased region" description="Polar residues" evidence="3">
    <location>
        <begin position="484"/>
        <end position="502"/>
    </location>
</feature>
<feature type="region of interest" description="Disordered" evidence="3">
    <location>
        <begin position="532"/>
        <end position="609"/>
    </location>
</feature>
<evidence type="ECO:0008006" key="6">
    <source>
        <dbReference type="Google" id="ProtNLM"/>
    </source>
</evidence>
<evidence type="ECO:0000313" key="5">
    <source>
        <dbReference type="Proteomes" id="UP000239757"/>
    </source>
</evidence>
<keyword evidence="2" id="KW-0808">Transferase</keyword>
<evidence type="ECO:0000256" key="3">
    <source>
        <dbReference type="SAM" id="MobiDB-lite"/>
    </source>
</evidence>
<name>A0A2P5XFF7_GOSBA</name>
<organism evidence="4 5">
    <name type="scientific">Gossypium barbadense</name>
    <name type="common">Sea Island cotton</name>
    <name type="synonym">Hibiscus barbadensis</name>
    <dbReference type="NCBI Taxonomy" id="3634"/>
    <lineage>
        <taxon>Eukaryota</taxon>
        <taxon>Viridiplantae</taxon>
        <taxon>Streptophyta</taxon>
        <taxon>Embryophyta</taxon>
        <taxon>Tracheophyta</taxon>
        <taxon>Spermatophyta</taxon>
        <taxon>Magnoliopsida</taxon>
        <taxon>eudicotyledons</taxon>
        <taxon>Gunneridae</taxon>
        <taxon>Pentapetalae</taxon>
        <taxon>rosids</taxon>
        <taxon>malvids</taxon>
        <taxon>Malvales</taxon>
        <taxon>Malvaceae</taxon>
        <taxon>Malvoideae</taxon>
        <taxon>Gossypium</taxon>
    </lineage>
</organism>
<dbReference type="GO" id="GO:1901135">
    <property type="term" value="P:carbohydrate derivative metabolic process"/>
    <property type="evidence" value="ECO:0007669"/>
    <property type="project" value="UniProtKB-ARBA"/>
</dbReference>
<dbReference type="InterPro" id="IPR002213">
    <property type="entry name" value="UDP_glucos_trans"/>
</dbReference>
<accession>A0A2P5XFF7</accession>
<feature type="compositionally biased region" description="Polar residues" evidence="3">
    <location>
        <begin position="34"/>
        <end position="43"/>
    </location>
</feature>
<dbReference type="OrthoDB" id="5835829at2759"/>
<comment type="similarity">
    <text evidence="1">Belongs to the UDP-glycosyltransferase family.</text>
</comment>
<gene>
    <name evidence="4" type="ORF">GOBAR_AA18584</name>
</gene>
<dbReference type="SUPFAM" id="SSF53756">
    <property type="entry name" value="UDP-Glycosyltransferase/glycogen phosphorylase"/>
    <property type="match status" value="2"/>
</dbReference>
<feature type="compositionally biased region" description="Polar residues" evidence="3">
    <location>
        <begin position="579"/>
        <end position="593"/>
    </location>
</feature>
<feature type="compositionally biased region" description="Low complexity" evidence="3">
    <location>
        <begin position="561"/>
        <end position="578"/>
    </location>
</feature>
<dbReference type="FunFam" id="3.40.50.2000:FF:000060">
    <property type="entry name" value="Glycosyltransferase"/>
    <property type="match status" value="1"/>
</dbReference>
<dbReference type="AlphaFoldDB" id="A0A2P5XFF7"/>
<dbReference type="GO" id="GO:0008194">
    <property type="term" value="F:UDP-glycosyltransferase activity"/>
    <property type="evidence" value="ECO:0007669"/>
    <property type="project" value="InterPro"/>
</dbReference>
<feature type="compositionally biased region" description="Low complexity" evidence="3">
    <location>
        <begin position="594"/>
        <end position="609"/>
    </location>
</feature>
<feature type="region of interest" description="Disordered" evidence="3">
    <location>
        <begin position="21"/>
        <end position="43"/>
    </location>
</feature>
<proteinExistence type="inferred from homology"/>
<evidence type="ECO:0000256" key="2">
    <source>
        <dbReference type="ARBA" id="ARBA00022679"/>
    </source>
</evidence>
<dbReference type="PANTHER" id="PTHR48044">
    <property type="entry name" value="GLYCOSYLTRANSFERASE"/>
    <property type="match status" value="1"/>
</dbReference>
<sequence length="893" mass="98564">MGPPCGPSSLGFVGAAKLPTSSHRAGPYGRPVPTDQNLGQPTRQNANLVGLDTTVTPSSIVSTYVLFVKSTTFQLAATIARTTVASFFHHSPVQSASGGSSIELRTAHEDFKPSVSNTGGSSAQRTTPELAKKLMNQNLYIYFCSTATNLDSIKPKISPNHSLSIQFIEFKLPLLPELPSYHDTTKGLPTHLLNALFKAVEMSGDGFATILKTHNPDLLIYDLHQPWAPTLASSLNIPAIFFYTASAAGPFFAFHAWKKLKREEFPSPEFYINDYFMPTKSSRNESLRACVLMAFPTSPSPVHSDTPGMASNVSEAAIDSRFITVKKINILLDDTNYLLWRQQVILAVKTHNLQQFLDSSTTPPPRQILNEDGVLQDNLAFSRFQQQDCALASCLLSSVSAAVLPHLIGLESCAQIWNAVVAVYGSKTTSRLMSYRRALHSQRKGELSMKDYLMKIKNYSDSLASCARQNVVVSETLSSVNLVSHQESTSVPETVNTPNYRPSSNGRSRGRGRSFGSRIQCQLCDKKFPKFQASPTGYEPNSTSKGTGLRRRPDVQLARDQGVSTSSQSQPVQVSCDQAGSNLSGSNSCEQAGSSLSGSNSSSSTSRPVSMEFQNLPVNTHAMTTRSKAGIFKPKVYVSKVDGLKFNNNNVCFVNIIIVPTGPLVRDAIEEHHENEKEILEWLTKKRKASTVFVSFESEYYLSNKEREAIAEGLELIEVNFIWVLRFPVGDKDKPKLEEALPEGYLERIGERGLMVEDWAPQAKILQHSSIGGFVSHCGWSSVMESLKFGVPIIAMPMRMHIDQPWNARLVQDVGVGVEVKRGKDGSIEREEIVKVIKQVVGEKDGENIRNKAREMSNNIKIKRDEEMDEVVQEFNQILHKAGLKVHDKKVNV</sequence>
<evidence type="ECO:0000256" key="1">
    <source>
        <dbReference type="ARBA" id="ARBA00009995"/>
    </source>
</evidence>
<dbReference type="Gene3D" id="3.40.50.2000">
    <property type="entry name" value="Glycogen Phosphorylase B"/>
    <property type="match status" value="2"/>
</dbReference>
<feature type="compositionally biased region" description="Polar residues" evidence="3">
    <location>
        <begin position="533"/>
        <end position="546"/>
    </location>
</feature>
<dbReference type="PANTHER" id="PTHR48044:SF29">
    <property type="entry name" value="GLYCOSYLTRANSFERASE"/>
    <property type="match status" value="1"/>
</dbReference>
<dbReference type="EMBL" id="KZ664987">
    <property type="protein sequence ID" value="PPS02076.1"/>
    <property type="molecule type" value="Genomic_DNA"/>
</dbReference>
<protein>
    <recommendedName>
        <fullName evidence="6">UDP-glycosyltransferases domain-containing protein</fullName>
    </recommendedName>
</protein>
<reference evidence="4 5" key="1">
    <citation type="submission" date="2015-01" db="EMBL/GenBank/DDBJ databases">
        <title>Genome of allotetraploid Gossypium barbadense reveals genomic plasticity and fiber elongation in cotton evolution.</title>
        <authorList>
            <person name="Chen X."/>
            <person name="Liu X."/>
            <person name="Zhao B."/>
            <person name="Zheng H."/>
            <person name="Hu Y."/>
            <person name="Lu G."/>
            <person name="Yang C."/>
            <person name="Chen J."/>
            <person name="Shan C."/>
            <person name="Zhang L."/>
            <person name="Zhou Y."/>
            <person name="Wang L."/>
            <person name="Guo W."/>
            <person name="Bai Y."/>
            <person name="Ruan J."/>
            <person name="Shangguan X."/>
            <person name="Mao Y."/>
            <person name="Jiang J."/>
            <person name="Zhu Y."/>
            <person name="Lei J."/>
            <person name="Kang H."/>
            <person name="Chen S."/>
            <person name="He X."/>
            <person name="Wang R."/>
            <person name="Wang Y."/>
            <person name="Chen J."/>
            <person name="Wang L."/>
            <person name="Yu S."/>
            <person name="Wang B."/>
            <person name="Wei J."/>
            <person name="Song S."/>
            <person name="Lu X."/>
            <person name="Gao Z."/>
            <person name="Gu W."/>
            <person name="Deng X."/>
            <person name="Ma D."/>
            <person name="Wang S."/>
            <person name="Liang W."/>
            <person name="Fang L."/>
            <person name="Cai C."/>
            <person name="Zhu X."/>
            <person name="Zhou B."/>
            <person name="Zhang Y."/>
            <person name="Chen Z."/>
            <person name="Xu S."/>
            <person name="Zhu R."/>
            <person name="Wang S."/>
            <person name="Zhang T."/>
            <person name="Zhao G."/>
        </authorList>
    </citation>
    <scope>NUCLEOTIDE SEQUENCE [LARGE SCALE GENOMIC DNA]</scope>
    <source>
        <strain evidence="5">cv. Xinhai21</strain>
        <tissue evidence="4">Leaf</tissue>
    </source>
</reference>
<dbReference type="Proteomes" id="UP000239757">
    <property type="component" value="Unassembled WGS sequence"/>
</dbReference>
<dbReference type="Pfam" id="PF00201">
    <property type="entry name" value="UDPGT"/>
    <property type="match status" value="1"/>
</dbReference>
<evidence type="ECO:0000313" key="4">
    <source>
        <dbReference type="EMBL" id="PPS02076.1"/>
    </source>
</evidence>